<feature type="domain" description="FAS1" evidence="2">
    <location>
        <begin position="235"/>
        <end position="366"/>
    </location>
</feature>
<proteinExistence type="predicted"/>
<dbReference type="GO" id="GO:0005615">
    <property type="term" value="C:extracellular space"/>
    <property type="evidence" value="ECO:0007669"/>
    <property type="project" value="TreeGrafter"/>
</dbReference>
<keyword evidence="1" id="KW-0732">Signal</keyword>
<feature type="domain" description="FAS1" evidence="2">
    <location>
        <begin position="370"/>
        <end position="501"/>
    </location>
</feature>
<dbReference type="GO" id="GO:0007155">
    <property type="term" value="P:cell adhesion"/>
    <property type="evidence" value="ECO:0007669"/>
    <property type="project" value="TreeGrafter"/>
</dbReference>
<sequence length="664" mass="74758">MAACLKDARVLFITLQIFFFMCACVSGRRNPTTPLNGAPGVNMCKVQHVLGSQDKFFTHCVAQHLKMICERPTYDRWECCSGFQKTGRERGCSRVKPLDNIIETTRDLGLTDFISHAEGAGLLSDLSNGGAYTVFAPTNQAIREVSPDVLSKLSPDRRSMSLLNYHVAPGRLNISSFRDRNQEFVTLHNGDKVRVNKYAYGVATVNCARIVRPDEMATNGVVHVIDKVINPADIKGNIAERVLSDDRFSQFQMAMLISDMYKKLRASSQSFTLLAPTNHAFAKLPSDILDKILTDADTAEKVLQRHVVRGVYCADAIVVAVGLKTMDDTRLLFRCKRDGLWINEAKVLHPDLVASNGVIHGIDTVLLPDSVKPTATLLHDMHLYSFLNLARAAGLNNTLDINNITLFSPTDQAFKDLPRGYLAALIKEPLKVEQLVKYHMVRGRIDESQLVGDSTLNSMADLAVKIKVKISRKGVTLNKSTLEEHPRECQSSMIHKVDRVMVPPEKDLMDYIKDDPDLSVFKHMLEKSGVNEEWLPGGSYTVLAPTNRALAHVDERQLQEMMNDSTRLRTFVRRHVITRMILKCSIPEQGVYTTRSKQGDETNFAYDEKNRLFVNTHSRVLSEDILTSNGIIYKLDHVLPCSCEPRLRTDRGQYFGSHSYRRRY</sequence>
<name>A0A0B7ATX2_9EUPU</name>
<feature type="chain" id="PRO_5002113168" description="FAS1 domain-containing protein" evidence="1">
    <location>
        <begin position="28"/>
        <end position="664"/>
    </location>
</feature>
<dbReference type="SMART" id="SM00554">
    <property type="entry name" value="FAS1"/>
    <property type="match status" value="4"/>
</dbReference>
<dbReference type="FunFam" id="2.30.180.10:FF:000032">
    <property type="entry name" value="Fasciclin domain-containing protein, putative"/>
    <property type="match status" value="2"/>
</dbReference>
<feature type="domain" description="FAS1" evidence="2">
    <location>
        <begin position="505"/>
        <end position="639"/>
    </location>
</feature>
<dbReference type="GO" id="GO:0031012">
    <property type="term" value="C:extracellular matrix"/>
    <property type="evidence" value="ECO:0007669"/>
    <property type="project" value="TreeGrafter"/>
</dbReference>
<dbReference type="InterPro" id="IPR000782">
    <property type="entry name" value="FAS1_domain"/>
</dbReference>
<dbReference type="SUPFAM" id="SSF82153">
    <property type="entry name" value="FAS1 domain"/>
    <property type="match status" value="4"/>
</dbReference>
<evidence type="ECO:0000313" key="3">
    <source>
        <dbReference type="EMBL" id="CEK83355.1"/>
    </source>
</evidence>
<gene>
    <name evidence="3" type="primary">ORF136565</name>
</gene>
<feature type="signal peptide" evidence="1">
    <location>
        <begin position="1"/>
        <end position="27"/>
    </location>
</feature>
<feature type="domain" description="FAS1" evidence="2">
    <location>
        <begin position="97"/>
        <end position="229"/>
    </location>
</feature>
<dbReference type="GO" id="GO:0030198">
    <property type="term" value="P:extracellular matrix organization"/>
    <property type="evidence" value="ECO:0007669"/>
    <property type="project" value="TreeGrafter"/>
</dbReference>
<dbReference type="InterPro" id="IPR036378">
    <property type="entry name" value="FAS1_dom_sf"/>
</dbReference>
<dbReference type="PANTHER" id="PTHR10900">
    <property type="entry name" value="PERIOSTIN-RELATED"/>
    <property type="match status" value="1"/>
</dbReference>
<dbReference type="Pfam" id="PF02469">
    <property type="entry name" value="Fasciclin"/>
    <property type="match status" value="4"/>
</dbReference>
<dbReference type="PROSITE" id="PS50213">
    <property type="entry name" value="FAS1"/>
    <property type="match status" value="4"/>
</dbReference>
<dbReference type="AlphaFoldDB" id="A0A0B7ATX2"/>
<reference evidence="3" key="1">
    <citation type="submission" date="2014-12" db="EMBL/GenBank/DDBJ databases">
        <title>Insight into the proteome of Arion vulgaris.</title>
        <authorList>
            <person name="Aradska J."/>
            <person name="Bulat T."/>
            <person name="Smidak R."/>
            <person name="Sarate P."/>
            <person name="Gangsoo J."/>
            <person name="Sialana F."/>
            <person name="Bilban M."/>
            <person name="Lubec G."/>
        </authorList>
    </citation>
    <scope>NUCLEOTIDE SEQUENCE</scope>
    <source>
        <tissue evidence="3">Skin</tissue>
    </source>
</reference>
<protein>
    <recommendedName>
        <fullName evidence="2">FAS1 domain-containing protein</fullName>
    </recommendedName>
</protein>
<dbReference type="EMBL" id="HACG01036490">
    <property type="protein sequence ID" value="CEK83355.1"/>
    <property type="molecule type" value="Transcribed_RNA"/>
</dbReference>
<dbReference type="PANTHER" id="PTHR10900:SF114">
    <property type="entry name" value="FAS1 DOMAIN-CONTAINING PROTEIN"/>
    <property type="match status" value="1"/>
</dbReference>
<accession>A0A0B7ATX2</accession>
<dbReference type="GO" id="GO:0050839">
    <property type="term" value="F:cell adhesion molecule binding"/>
    <property type="evidence" value="ECO:0007669"/>
    <property type="project" value="TreeGrafter"/>
</dbReference>
<evidence type="ECO:0000256" key="1">
    <source>
        <dbReference type="SAM" id="SignalP"/>
    </source>
</evidence>
<dbReference type="InterPro" id="IPR050904">
    <property type="entry name" value="Adhesion/Biosynth-related"/>
</dbReference>
<dbReference type="PROSITE" id="PS51257">
    <property type="entry name" value="PROKAR_LIPOPROTEIN"/>
    <property type="match status" value="1"/>
</dbReference>
<dbReference type="Gene3D" id="2.30.180.10">
    <property type="entry name" value="FAS1 domain"/>
    <property type="match status" value="4"/>
</dbReference>
<organism evidence="3">
    <name type="scientific">Arion vulgaris</name>
    <dbReference type="NCBI Taxonomy" id="1028688"/>
    <lineage>
        <taxon>Eukaryota</taxon>
        <taxon>Metazoa</taxon>
        <taxon>Spiralia</taxon>
        <taxon>Lophotrochozoa</taxon>
        <taxon>Mollusca</taxon>
        <taxon>Gastropoda</taxon>
        <taxon>Heterobranchia</taxon>
        <taxon>Euthyneura</taxon>
        <taxon>Panpulmonata</taxon>
        <taxon>Eupulmonata</taxon>
        <taxon>Stylommatophora</taxon>
        <taxon>Helicina</taxon>
        <taxon>Arionoidea</taxon>
        <taxon>Arionidae</taxon>
        <taxon>Arion</taxon>
    </lineage>
</organism>
<evidence type="ECO:0000259" key="2">
    <source>
        <dbReference type="PROSITE" id="PS50213"/>
    </source>
</evidence>